<gene>
    <name evidence="3" type="ORF">TTHERM_000193469</name>
</gene>
<feature type="chain" id="PRO_5004906404" evidence="1">
    <location>
        <begin position="24"/>
        <end position="367"/>
    </location>
</feature>
<dbReference type="Pfam" id="PF26058">
    <property type="entry name" value="DUF8019"/>
    <property type="match status" value="1"/>
</dbReference>
<dbReference type="Proteomes" id="UP000009168">
    <property type="component" value="Unassembled WGS sequence"/>
</dbReference>
<dbReference type="GeneID" id="24437750"/>
<protein>
    <submittedName>
        <fullName evidence="3">NLI interacting factor-like phosphatase family protein</fullName>
    </submittedName>
</protein>
<evidence type="ECO:0000256" key="1">
    <source>
        <dbReference type="SAM" id="SignalP"/>
    </source>
</evidence>
<dbReference type="RefSeq" id="XP_012653350.1">
    <property type="nucleotide sequence ID" value="XM_012797896.1"/>
</dbReference>
<dbReference type="EMBL" id="GG662673">
    <property type="protein sequence ID" value="EWS74095.1"/>
    <property type="molecule type" value="Genomic_DNA"/>
</dbReference>
<keyword evidence="4" id="KW-1185">Reference proteome</keyword>
<dbReference type="InParanoid" id="W7X454"/>
<dbReference type="OrthoDB" id="347083at2759"/>
<dbReference type="PANTHER" id="PTHR42535:SF2">
    <property type="entry name" value="CHROMOSOME UNDETERMINED SCAFFOLD_146, WHOLE GENOME SHOTGUN SEQUENCE"/>
    <property type="match status" value="1"/>
</dbReference>
<proteinExistence type="predicted"/>
<dbReference type="KEGG" id="tet:TTHERM_000193469"/>
<evidence type="ECO:0000313" key="4">
    <source>
        <dbReference type="Proteomes" id="UP000009168"/>
    </source>
</evidence>
<dbReference type="Pfam" id="PF13385">
    <property type="entry name" value="Laminin_G_3"/>
    <property type="match status" value="1"/>
</dbReference>
<dbReference type="PANTHER" id="PTHR42535">
    <property type="entry name" value="OOKINETE PROTEIN, PUTATIVE-RELATED"/>
    <property type="match status" value="1"/>
</dbReference>
<evidence type="ECO:0000313" key="3">
    <source>
        <dbReference type="EMBL" id="EWS74095.1"/>
    </source>
</evidence>
<feature type="signal peptide" evidence="1">
    <location>
        <begin position="1"/>
        <end position="23"/>
    </location>
</feature>
<dbReference type="InterPro" id="IPR058332">
    <property type="entry name" value="DUF8019"/>
</dbReference>
<dbReference type="SUPFAM" id="SSF49899">
    <property type="entry name" value="Concanavalin A-like lectins/glucanases"/>
    <property type="match status" value="1"/>
</dbReference>
<accession>W7X454</accession>
<keyword evidence="1" id="KW-0732">Signal</keyword>
<sequence>MIKNIQLLKGLVAILVLLVVVKAQEVYQEPKCDVELDGSLCLFNGDKVLVPRAKLPGLLLHYSFDDSQNLDLSGNGFHPAIGKPIVKGQPWGGSGNSAYFYGPNFLKFNIPRDKFKASEYSIQFYIFPIQEQQMKGKAECPILQKGFDNKVDGNYERSPAIYFHKIKRSILLYFSTSDKQEYQQGEFLESNARLPYNKWAHIVVSKTGSKIKLFVNGLLDSVQVLMNFDIENDSSFYLGNAPWLSDECSLNAYIDELKILDVETKSYQVQAEASSFLAGIEPNFLHLGCINCPIETAKSACITGYHLCTNLELYSGAYTIARFMGWTELNRNIWTYNQLFRQDSEQEERVNSGIGICCLDLEEPSQM</sequence>
<dbReference type="AlphaFoldDB" id="W7X454"/>
<reference evidence="4" key="1">
    <citation type="journal article" date="2006" name="PLoS Biol.">
        <title>Macronuclear genome sequence of the ciliate Tetrahymena thermophila, a model eukaryote.</title>
        <authorList>
            <person name="Eisen J.A."/>
            <person name="Coyne R.S."/>
            <person name="Wu M."/>
            <person name="Wu D."/>
            <person name="Thiagarajan M."/>
            <person name="Wortman J.R."/>
            <person name="Badger J.H."/>
            <person name="Ren Q."/>
            <person name="Amedeo P."/>
            <person name="Jones K.M."/>
            <person name="Tallon L.J."/>
            <person name="Delcher A.L."/>
            <person name="Salzberg S.L."/>
            <person name="Silva J.C."/>
            <person name="Haas B.J."/>
            <person name="Majoros W.H."/>
            <person name="Farzad M."/>
            <person name="Carlton J.M."/>
            <person name="Smith R.K. Jr."/>
            <person name="Garg J."/>
            <person name="Pearlman R.E."/>
            <person name="Karrer K.M."/>
            <person name="Sun L."/>
            <person name="Manning G."/>
            <person name="Elde N.C."/>
            <person name="Turkewitz A.P."/>
            <person name="Asai D.J."/>
            <person name="Wilkes D.E."/>
            <person name="Wang Y."/>
            <person name="Cai H."/>
            <person name="Collins K."/>
            <person name="Stewart B.A."/>
            <person name="Lee S.R."/>
            <person name="Wilamowska K."/>
            <person name="Weinberg Z."/>
            <person name="Ruzzo W.L."/>
            <person name="Wloga D."/>
            <person name="Gaertig J."/>
            <person name="Frankel J."/>
            <person name="Tsao C.-C."/>
            <person name="Gorovsky M.A."/>
            <person name="Keeling P.J."/>
            <person name="Waller R.F."/>
            <person name="Patron N.J."/>
            <person name="Cherry J.M."/>
            <person name="Stover N.A."/>
            <person name="Krieger C.J."/>
            <person name="del Toro C."/>
            <person name="Ryder H.F."/>
            <person name="Williamson S.C."/>
            <person name="Barbeau R.A."/>
            <person name="Hamilton E.P."/>
            <person name="Orias E."/>
        </authorList>
    </citation>
    <scope>NUCLEOTIDE SEQUENCE [LARGE SCALE GENOMIC DNA]</scope>
    <source>
        <strain evidence="4">SB210</strain>
    </source>
</reference>
<dbReference type="Gene3D" id="2.60.120.200">
    <property type="match status" value="1"/>
</dbReference>
<feature type="domain" description="DUF8019" evidence="2">
    <location>
        <begin position="282"/>
        <end position="360"/>
    </location>
</feature>
<organism evidence="3 4">
    <name type="scientific">Tetrahymena thermophila (strain SB210)</name>
    <dbReference type="NCBI Taxonomy" id="312017"/>
    <lineage>
        <taxon>Eukaryota</taxon>
        <taxon>Sar</taxon>
        <taxon>Alveolata</taxon>
        <taxon>Ciliophora</taxon>
        <taxon>Intramacronucleata</taxon>
        <taxon>Oligohymenophorea</taxon>
        <taxon>Hymenostomatida</taxon>
        <taxon>Tetrahymenina</taxon>
        <taxon>Tetrahymenidae</taxon>
        <taxon>Tetrahymena</taxon>
    </lineage>
</organism>
<dbReference type="InterPro" id="IPR013320">
    <property type="entry name" value="ConA-like_dom_sf"/>
</dbReference>
<evidence type="ECO:0000259" key="2">
    <source>
        <dbReference type="Pfam" id="PF26058"/>
    </source>
</evidence>
<name>W7X454_TETTS</name>